<reference evidence="2 3" key="1">
    <citation type="submission" date="2020-05" db="EMBL/GenBank/DDBJ databases">
        <title>Mucilaginibacter mali sp. nov.</title>
        <authorList>
            <person name="Kim H.S."/>
            <person name="Lee K.C."/>
            <person name="Suh M.K."/>
            <person name="Kim J.-S."/>
            <person name="Han K.-I."/>
            <person name="Eom M.K."/>
            <person name="Shin Y.K."/>
            <person name="Lee J.-S."/>
        </authorList>
    </citation>
    <scope>NUCLEOTIDE SEQUENCE [LARGE SCALE GENOMIC DNA]</scope>
    <source>
        <strain evidence="2 3">G2-14</strain>
    </source>
</reference>
<dbReference type="GO" id="GO:0043165">
    <property type="term" value="P:Gram-negative-bacterium-type cell outer membrane assembly"/>
    <property type="evidence" value="ECO:0007669"/>
    <property type="project" value="InterPro"/>
</dbReference>
<evidence type="ECO:0000256" key="1">
    <source>
        <dbReference type="SAM" id="SignalP"/>
    </source>
</evidence>
<feature type="signal peptide" evidence="1">
    <location>
        <begin position="1"/>
        <end position="21"/>
    </location>
</feature>
<dbReference type="GO" id="GO:0019867">
    <property type="term" value="C:outer membrane"/>
    <property type="evidence" value="ECO:0007669"/>
    <property type="project" value="InterPro"/>
</dbReference>
<evidence type="ECO:0000313" key="2">
    <source>
        <dbReference type="EMBL" id="QKJ33030.1"/>
    </source>
</evidence>
<dbReference type="Proteomes" id="UP000505355">
    <property type="component" value="Chromosome"/>
</dbReference>
<name>A0A7D4QP46_9SPHI</name>
<dbReference type="Pfam" id="PF04390">
    <property type="entry name" value="LptE"/>
    <property type="match status" value="1"/>
</dbReference>
<organism evidence="2 3">
    <name type="scientific">Mucilaginibacter mali</name>
    <dbReference type="NCBI Taxonomy" id="2740462"/>
    <lineage>
        <taxon>Bacteria</taxon>
        <taxon>Pseudomonadati</taxon>
        <taxon>Bacteroidota</taxon>
        <taxon>Sphingobacteriia</taxon>
        <taxon>Sphingobacteriales</taxon>
        <taxon>Sphingobacteriaceae</taxon>
        <taxon>Mucilaginibacter</taxon>
    </lineage>
</organism>
<evidence type="ECO:0000313" key="3">
    <source>
        <dbReference type="Proteomes" id="UP000505355"/>
    </source>
</evidence>
<dbReference type="EMBL" id="CP054139">
    <property type="protein sequence ID" value="QKJ33030.1"/>
    <property type="molecule type" value="Genomic_DNA"/>
</dbReference>
<feature type="chain" id="PRO_5028822216" evidence="1">
    <location>
        <begin position="22"/>
        <end position="178"/>
    </location>
</feature>
<keyword evidence="3" id="KW-1185">Reference proteome</keyword>
<protein>
    <submittedName>
        <fullName evidence="2">LptE family protein</fullName>
    </submittedName>
</protein>
<proteinExistence type="predicted"/>
<keyword evidence="1" id="KW-0732">Signal</keyword>
<dbReference type="KEGG" id="mmab:HQ865_00395"/>
<dbReference type="InterPro" id="IPR007485">
    <property type="entry name" value="LPS_assembly_LptE"/>
</dbReference>
<sequence>MKRIIVVLVLFAIMATYSSCSVTLNGASIPAEMSTVDVEYFDNNALFVVNNLSQNFTEALKQRIRSQSRLSIVRTPEADAVFSGAIIAYNIAPVSVQATGNGNTPPIANASRLTITVKVKYKPNNSKKGLEHAEGYEQEFTKTADYTGDIGSQEQALILNITKQLTEDIFNKAFADWK</sequence>
<accession>A0A7D4QP46</accession>
<dbReference type="AlphaFoldDB" id="A0A7D4QP46"/>
<gene>
    <name evidence="2" type="ORF">HQ865_00395</name>
</gene>